<comment type="caution">
    <text evidence="2">The sequence shown here is derived from an EMBL/GenBank/DDBJ whole genome shotgun (WGS) entry which is preliminary data.</text>
</comment>
<reference evidence="2 3" key="1">
    <citation type="submission" date="2018-06" db="EMBL/GenBank/DDBJ databases">
        <title>Complete Genomes of Monosporascus.</title>
        <authorList>
            <person name="Robinson A.J."/>
            <person name="Natvig D.O."/>
        </authorList>
    </citation>
    <scope>NUCLEOTIDE SEQUENCE [LARGE SCALE GENOMIC DNA]</scope>
    <source>
        <strain evidence="2 3">CBS 609.92</strain>
    </source>
</reference>
<organism evidence="2 3">
    <name type="scientific">Monosporascus cannonballus</name>
    <dbReference type="NCBI Taxonomy" id="155416"/>
    <lineage>
        <taxon>Eukaryota</taxon>
        <taxon>Fungi</taxon>
        <taxon>Dikarya</taxon>
        <taxon>Ascomycota</taxon>
        <taxon>Pezizomycotina</taxon>
        <taxon>Sordariomycetes</taxon>
        <taxon>Xylariomycetidae</taxon>
        <taxon>Xylariales</taxon>
        <taxon>Xylariales incertae sedis</taxon>
        <taxon>Monosporascus</taxon>
    </lineage>
</organism>
<feature type="region of interest" description="Disordered" evidence="1">
    <location>
        <begin position="177"/>
        <end position="219"/>
    </location>
</feature>
<evidence type="ECO:0000313" key="2">
    <source>
        <dbReference type="EMBL" id="RYO89869.1"/>
    </source>
</evidence>
<feature type="region of interest" description="Disordered" evidence="1">
    <location>
        <begin position="1"/>
        <end position="28"/>
    </location>
</feature>
<keyword evidence="3" id="KW-1185">Reference proteome</keyword>
<feature type="compositionally biased region" description="Acidic residues" evidence="1">
    <location>
        <begin position="189"/>
        <end position="212"/>
    </location>
</feature>
<dbReference type="Proteomes" id="UP000294003">
    <property type="component" value="Unassembled WGS sequence"/>
</dbReference>
<gene>
    <name evidence="2" type="ORF">DL762_002954</name>
</gene>
<evidence type="ECO:0000256" key="1">
    <source>
        <dbReference type="SAM" id="MobiDB-lite"/>
    </source>
</evidence>
<protein>
    <submittedName>
        <fullName evidence="2">Uncharacterized protein</fullName>
    </submittedName>
</protein>
<feature type="compositionally biased region" description="Basic and acidic residues" evidence="1">
    <location>
        <begin position="1"/>
        <end position="21"/>
    </location>
</feature>
<name>A0ABY0HBW3_9PEZI</name>
<accession>A0ABY0HBW3</accession>
<proteinExistence type="predicted"/>
<feature type="region of interest" description="Disordered" evidence="1">
    <location>
        <begin position="73"/>
        <end position="96"/>
    </location>
</feature>
<sequence length="256" mass="28335">METTERQRSEKGDRPGLEVRPRKIGGGFEAPLRGARIVSGSISKLFSGNFDPREREVGVPPLSADAIAPAKTIPQTMERKGGGTNSRGEGPSLTGTPKITADLEMSGSSHLITIFSLHLQRCLFIRRDPKAENSQFASELSRTCEDKPVMTIDDRKRHHHHNEPEFGWVRKKERRKLEDDTTRLSDAAETSDPEDDSEDEEAGNTIDVEEEEMPRLDISDLVAKWTEATDVSTVDQVDLEVVNAETPASIGSSFSH</sequence>
<dbReference type="EMBL" id="QJNS01000065">
    <property type="protein sequence ID" value="RYO89869.1"/>
    <property type="molecule type" value="Genomic_DNA"/>
</dbReference>
<evidence type="ECO:0000313" key="3">
    <source>
        <dbReference type="Proteomes" id="UP000294003"/>
    </source>
</evidence>